<dbReference type="Gene3D" id="6.10.140.2220">
    <property type="match status" value="1"/>
</dbReference>
<evidence type="ECO:0000256" key="2">
    <source>
        <dbReference type="ARBA" id="ARBA00022771"/>
    </source>
</evidence>
<dbReference type="AlphaFoldDB" id="R0J3Y3"/>
<dbReference type="STRING" id="671987.R0J3Y3"/>
<keyword evidence="2 4" id="KW-0863">Zinc-finger</keyword>
<keyword evidence="3" id="KW-0862">Zinc</keyword>
<dbReference type="GeneID" id="19397201"/>
<keyword evidence="7" id="KW-1185">Reference proteome</keyword>
<evidence type="ECO:0000256" key="4">
    <source>
        <dbReference type="PROSITE-ProRule" id="PRU00134"/>
    </source>
</evidence>
<dbReference type="Proteomes" id="UP000016935">
    <property type="component" value="Unassembled WGS sequence"/>
</dbReference>
<name>R0J3Y3_EXST2</name>
<gene>
    <name evidence="6" type="ORF">SETTUDRAFT_152554</name>
</gene>
<dbReference type="GO" id="GO:0008270">
    <property type="term" value="F:zinc ion binding"/>
    <property type="evidence" value="ECO:0007669"/>
    <property type="project" value="UniProtKB-KW"/>
</dbReference>
<sequence length="206" mass="23200">MCAKCRTTAYCSRDCQKADWKIHKKICAKQANARAGADNSTSAPVLKDLEQHVPNPFTRLDQGKYLHDRPKQDVYKLLIDSFRPRQQDEMQFERKTSPKSLYTGASSGIEPFKKYVAQAEKRSGLLPPWWTSETQSECEAFGESGAWNDLRKKITKADIIAHYGDEKAPMQLRMLAEAIIGAGLMGQDGTIMRRMLCQQESGGLPD</sequence>
<evidence type="ECO:0000313" key="7">
    <source>
        <dbReference type="Proteomes" id="UP000016935"/>
    </source>
</evidence>
<evidence type="ECO:0000259" key="5">
    <source>
        <dbReference type="PROSITE" id="PS50865"/>
    </source>
</evidence>
<proteinExistence type="predicted"/>
<dbReference type="PROSITE" id="PS50865">
    <property type="entry name" value="ZF_MYND_2"/>
    <property type="match status" value="1"/>
</dbReference>
<feature type="domain" description="MYND-type" evidence="5">
    <location>
        <begin position="1"/>
        <end position="27"/>
    </location>
</feature>
<dbReference type="InterPro" id="IPR002893">
    <property type="entry name" value="Znf_MYND"/>
</dbReference>
<keyword evidence="1" id="KW-0479">Metal-binding</keyword>
<dbReference type="eggNOG" id="ENOG502S05G">
    <property type="taxonomic scope" value="Eukaryota"/>
</dbReference>
<protein>
    <recommendedName>
        <fullName evidence="5">MYND-type domain-containing protein</fullName>
    </recommendedName>
</protein>
<dbReference type="Pfam" id="PF01753">
    <property type="entry name" value="zf-MYND"/>
    <property type="match status" value="1"/>
</dbReference>
<dbReference type="EMBL" id="KB908481">
    <property type="protein sequence ID" value="EOA91456.1"/>
    <property type="molecule type" value="Genomic_DNA"/>
</dbReference>
<reference evidence="6 7" key="1">
    <citation type="journal article" date="2012" name="PLoS Pathog.">
        <title>Diverse lifestyles and strategies of plant pathogenesis encoded in the genomes of eighteen Dothideomycetes fungi.</title>
        <authorList>
            <person name="Ohm R.A."/>
            <person name="Feau N."/>
            <person name="Henrissat B."/>
            <person name="Schoch C.L."/>
            <person name="Horwitz B.A."/>
            <person name="Barry K.W."/>
            <person name="Condon B.J."/>
            <person name="Copeland A.C."/>
            <person name="Dhillon B."/>
            <person name="Glaser F."/>
            <person name="Hesse C.N."/>
            <person name="Kosti I."/>
            <person name="LaButti K."/>
            <person name="Lindquist E.A."/>
            <person name="Lucas S."/>
            <person name="Salamov A.A."/>
            <person name="Bradshaw R.E."/>
            <person name="Ciuffetti L."/>
            <person name="Hamelin R.C."/>
            <person name="Kema G.H.J."/>
            <person name="Lawrence C."/>
            <person name="Scott J.A."/>
            <person name="Spatafora J.W."/>
            <person name="Turgeon B.G."/>
            <person name="de Wit P.J.G.M."/>
            <person name="Zhong S."/>
            <person name="Goodwin S.B."/>
            <person name="Grigoriev I.V."/>
        </authorList>
    </citation>
    <scope>NUCLEOTIDE SEQUENCE [LARGE SCALE GENOMIC DNA]</scope>
    <source>
        <strain evidence="7">28A</strain>
    </source>
</reference>
<dbReference type="SUPFAM" id="SSF144232">
    <property type="entry name" value="HIT/MYND zinc finger-like"/>
    <property type="match status" value="1"/>
</dbReference>
<evidence type="ECO:0000256" key="3">
    <source>
        <dbReference type="ARBA" id="ARBA00022833"/>
    </source>
</evidence>
<evidence type="ECO:0000313" key="6">
    <source>
        <dbReference type="EMBL" id="EOA91456.1"/>
    </source>
</evidence>
<dbReference type="RefSeq" id="XP_008020662.1">
    <property type="nucleotide sequence ID" value="XM_008022471.1"/>
</dbReference>
<accession>R0J3Y3</accession>
<evidence type="ECO:0000256" key="1">
    <source>
        <dbReference type="ARBA" id="ARBA00022723"/>
    </source>
</evidence>
<organism evidence="6 7">
    <name type="scientific">Exserohilum turcicum (strain 28A)</name>
    <name type="common">Northern leaf blight fungus</name>
    <name type="synonym">Setosphaeria turcica</name>
    <dbReference type="NCBI Taxonomy" id="671987"/>
    <lineage>
        <taxon>Eukaryota</taxon>
        <taxon>Fungi</taxon>
        <taxon>Dikarya</taxon>
        <taxon>Ascomycota</taxon>
        <taxon>Pezizomycotina</taxon>
        <taxon>Dothideomycetes</taxon>
        <taxon>Pleosporomycetidae</taxon>
        <taxon>Pleosporales</taxon>
        <taxon>Pleosporineae</taxon>
        <taxon>Pleosporaceae</taxon>
        <taxon>Exserohilum</taxon>
    </lineage>
</organism>
<dbReference type="HOGENOM" id="CLU_069858_3_0_1"/>
<reference evidence="6 7" key="2">
    <citation type="journal article" date="2013" name="PLoS Genet.">
        <title>Comparative genome structure, secondary metabolite, and effector coding capacity across Cochliobolus pathogens.</title>
        <authorList>
            <person name="Condon B.J."/>
            <person name="Leng Y."/>
            <person name="Wu D."/>
            <person name="Bushley K.E."/>
            <person name="Ohm R.A."/>
            <person name="Otillar R."/>
            <person name="Martin J."/>
            <person name="Schackwitz W."/>
            <person name="Grimwood J."/>
            <person name="MohdZainudin N."/>
            <person name="Xue C."/>
            <person name="Wang R."/>
            <person name="Manning V.A."/>
            <person name="Dhillon B."/>
            <person name="Tu Z.J."/>
            <person name="Steffenson B.J."/>
            <person name="Salamov A."/>
            <person name="Sun H."/>
            <person name="Lowry S."/>
            <person name="LaButti K."/>
            <person name="Han J."/>
            <person name="Copeland A."/>
            <person name="Lindquist E."/>
            <person name="Barry K."/>
            <person name="Schmutz J."/>
            <person name="Baker S.E."/>
            <person name="Ciuffetti L.M."/>
            <person name="Grigoriev I.V."/>
            <person name="Zhong S."/>
            <person name="Turgeon B.G."/>
        </authorList>
    </citation>
    <scope>NUCLEOTIDE SEQUENCE [LARGE SCALE GENOMIC DNA]</scope>
    <source>
        <strain evidence="7">28A</strain>
    </source>
</reference>
<dbReference type="OrthoDB" id="432970at2759"/>